<dbReference type="PANTHER" id="PTHR45889">
    <property type="entry name" value="IG-LIKE DOMAIN-CONTAINING PROTEIN"/>
    <property type="match status" value="1"/>
</dbReference>
<dbReference type="Gene3D" id="2.60.40.10">
    <property type="entry name" value="Immunoglobulins"/>
    <property type="match status" value="2"/>
</dbReference>
<dbReference type="AlphaFoldDB" id="A0A210Q4K8"/>
<accession>A0A210Q4K8</accession>
<dbReference type="OrthoDB" id="6143567at2759"/>
<dbReference type="PANTHER" id="PTHR45889:SF8">
    <property type="entry name" value="IG-LIKE DOMAIN-CONTAINING PROTEIN"/>
    <property type="match status" value="1"/>
</dbReference>
<keyword evidence="4" id="KW-1185">Reference proteome</keyword>
<feature type="signal peptide" evidence="1">
    <location>
        <begin position="1"/>
        <end position="19"/>
    </location>
</feature>
<dbReference type="InterPro" id="IPR003599">
    <property type="entry name" value="Ig_sub"/>
</dbReference>
<evidence type="ECO:0000313" key="4">
    <source>
        <dbReference type="Proteomes" id="UP000242188"/>
    </source>
</evidence>
<dbReference type="SUPFAM" id="SSF48726">
    <property type="entry name" value="Immunoglobulin"/>
    <property type="match status" value="3"/>
</dbReference>
<evidence type="ECO:0000256" key="1">
    <source>
        <dbReference type="SAM" id="SignalP"/>
    </source>
</evidence>
<organism evidence="3 4">
    <name type="scientific">Mizuhopecten yessoensis</name>
    <name type="common">Japanese scallop</name>
    <name type="synonym">Patinopecten yessoensis</name>
    <dbReference type="NCBI Taxonomy" id="6573"/>
    <lineage>
        <taxon>Eukaryota</taxon>
        <taxon>Metazoa</taxon>
        <taxon>Spiralia</taxon>
        <taxon>Lophotrochozoa</taxon>
        <taxon>Mollusca</taxon>
        <taxon>Bivalvia</taxon>
        <taxon>Autobranchia</taxon>
        <taxon>Pteriomorphia</taxon>
        <taxon>Pectinida</taxon>
        <taxon>Pectinoidea</taxon>
        <taxon>Pectinidae</taxon>
        <taxon>Mizuhopecten</taxon>
    </lineage>
</organism>
<name>A0A210Q4K8_MIZYE</name>
<evidence type="ECO:0000313" key="3">
    <source>
        <dbReference type="EMBL" id="OWF43619.1"/>
    </source>
</evidence>
<gene>
    <name evidence="3" type="ORF">KP79_PYT22317</name>
</gene>
<dbReference type="PROSITE" id="PS50835">
    <property type="entry name" value="IG_LIKE"/>
    <property type="match status" value="3"/>
</dbReference>
<dbReference type="SMART" id="SM00409">
    <property type="entry name" value="IG"/>
    <property type="match status" value="3"/>
</dbReference>
<dbReference type="EMBL" id="NEDP02005045">
    <property type="protein sequence ID" value="OWF43619.1"/>
    <property type="molecule type" value="Genomic_DNA"/>
</dbReference>
<feature type="domain" description="Ig-like" evidence="2">
    <location>
        <begin position="429"/>
        <end position="531"/>
    </location>
</feature>
<reference evidence="3 4" key="1">
    <citation type="journal article" date="2017" name="Nat. Ecol. Evol.">
        <title>Scallop genome provides insights into evolution of bilaterian karyotype and development.</title>
        <authorList>
            <person name="Wang S."/>
            <person name="Zhang J."/>
            <person name="Jiao W."/>
            <person name="Li J."/>
            <person name="Xun X."/>
            <person name="Sun Y."/>
            <person name="Guo X."/>
            <person name="Huan P."/>
            <person name="Dong B."/>
            <person name="Zhang L."/>
            <person name="Hu X."/>
            <person name="Sun X."/>
            <person name="Wang J."/>
            <person name="Zhao C."/>
            <person name="Wang Y."/>
            <person name="Wang D."/>
            <person name="Huang X."/>
            <person name="Wang R."/>
            <person name="Lv J."/>
            <person name="Li Y."/>
            <person name="Zhang Z."/>
            <person name="Liu B."/>
            <person name="Lu W."/>
            <person name="Hui Y."/>
            <person name="Liang J."/>
            <person name="Zhou Z."/>
            <person name="Hou R."/>
            <person name="Li X."/>
            <person name="Liu Y."/>
            <person name="Li H."/>
            <person name="Ning X."/>
            <person name="Lin Y."/>
            <person name="Zhao L."/>
            <person name="Xing Q."/>
            <person name="Dou J."/>
            <person name="Li Y."/>
            <person name="Mao J."/>
            <person name="Guo H."/>
            <person name="Dou H."/>
            <person name="Li T."/>
            <person name="Mu C."/>
            <person name="Jiang W."/>
            <person name="Fu Q."/>
            <person name="Fu X."/>
            <person name="Miao Y."/>
            <person name="Liu J."/>
            <person name="Yu Q."/>
            <person name="Li R."/>
            <person name="Liao H."/>
            <person name="Li X."/>
            <person name="Kong Y."/>
            <person name="Jiang Z."/>
            <person name="Chourrout D."/>
            <person name="Li R."/>
            <person name="Bao Z."/>
        </authorList>
    </citation>
    <scope>NUCLEOTIDE SEQUENCE [LARGE SCALE GENOMIC DNA]</scope>
    <source>
        <strain evidence="3 4">PY_sf001</strain>
    </source>
</reference>
<evidence type="ECO:0000259" key="2">
    <source>
        <dbReference type="PROSITE" id="PS50835"/>
    </source>
</evidence>
<feature type="chain" id="PRO_5012284285" description="Ig-like domain-containing protein" evidence="1">
    <location>
        <begin position="20"/>
        <end position="584"/>
    </location>
</feature>
<dbReference type="Proteomes" id="UP000242188">
    <property type="component" value="Unassembled WGS sequence"/>
</dbReference>
<comment type="caution">
    <text evidence="3">The sequence shown here is derived from an EMBL/GenBank/DDBJ whole genome shotgun (WGS) entry which is preliminary data.</text>
</comment>
<dbReference type="InterPro" id="IPR013783">
    <property type="entry name" value="Ig-like_fold"/>
</dbReference>
<proteinExistence type="predicted"/>
<protein>
    <recommendedName>
        <fullName evidence="2">Ig-like domain-containing protein</fullName>
    </recommendedName>
</protein>
<keyword evidence="1" id="KW-0732">Signal</keyword>
<sequence>MGWFGLYVTLAGILSQATGIVLTIEPHKIQYTGNDDVTIRCELGESDLATIGWMQISKQNLLMNKTPFLVLRISDGTGPEWGSEIDDAKMDEKTTVRYSLEPLDETYLEVTLHQIECGDDGVYSCEVFGLNQNEETVKETIREELIVYSFGQRPVITYFSTTIPEKKLTVTRGSEVTLLCNGMVGKPHLPITWYQFIDKAGAFVSLKEHVSEETLMVETDNMCSYNGSSYLTLTAPLDENEITVRCGIGPLNDTITVVTGDTAEKSFNTIFNRRSDILHTEANEEEQETENGLLLSINPSKVQYQGYFDVTIKCDVGNLAENLTRIGFIQLQKESLVSWKRPYLTLQATNGTDPEWGTGIDGQKLESKSTVTYRRHPLNEAFIQVVLHRIECDDEGIYTCLLFGVDNENNMIETTVREELSIYTYAGEPVITINDQRYPTKEAHAPPGANITLTCTGPVGKPQAPIQWYKYDMFAGAYVYTTEGIQPENIDLPIDHLCRYTGTSTLTFFTTVLEHEVTYECKIGAFADSITVIIDGRSSDISPSFSRETQPIETEGINSAYCQNGAGVLCAVLAILVWLNIKLE</sequence>
<feature type="domain" description="Ig-like" evidence="2">
    <location>
        <begin position="154"/>
        <end position="256"/>
    </location>
</feature>
<dbReference type="InterPro" id="IPR036179">
    <property type="entry name" value="Ig-like_dom_sf"/>
</dbReference>
<dbReference type="InterPro" id="IPR007110">
    <property type="entry name" value="Ig-like_dom"/>
</dbReference>
<feature type="domain" description="Ig-like" evidence="2">
    <location>
        <begin position="33"/>
        <end position="142"/>
    </location>
</feature>